<dbReference type="Gene3D" id="2.60.40.10">
    <property type="entry name" value="Immunoglobulins"/>
    <property type="match status" value="2"/>
</dbReference>
<dbReference type="InterPro" id="IPR003598">
    <property type="entry name" value="Ig_sub2"/>
</dbReference>
<gene>
    <name evidence="4" type="primary">LOC100898181</name>
</gene>
<keyword evidence="3" id="KW-1185">Reference proteome</keyword>
<dbReference type="InterPro" id="IPR007110">
    <property type="entry name" value="Ig-like_dom"/>
</dbReference>
<dbReference type="Pfam" id="PF07686">
    <property type="entry name" value="V-set"/>
    <property type="match status" value="1"/>
</dbReference>
<organism evidence="3 4">
    <name type="scientific">Galendromus occidentalis</name>
    <name type="common">western predatory mite</name>
    <dbReference type="NCBI Taxonomy" id="34638"/>
    <lineage>
        <taxon>Eukaryota</taxon>
        <taxon>Metazoa</taxon>
        <taxon>Ecdysozoa</taxon>
        <taxon>Arthropoda</taxon>
        <taxon>Chelicerata</taxon>
        <taxon>Arachnida</taxon>
        <taxon>Acari</taxon>
        <taxon>Parasitiformes</taxon>
        <taxon>Mesostigmata</taxon>
        <taxon>Gamasina</taxon>
        <taxon>Phytoseioidea</taxon>
        <taxon>Phytoseiidae</taxon>
        <taxon>Typhlodrominae</taxon>
        <taxon>Galendromus</taxon>
    </lineage>
</organism>
<dbReference type="CDD" id="cd00096">
    <property type="entry name" value="Ig"/>
    <property type="match status" value="1"/>
</dbReference>
<proteinExistence type="predicted"/>
<dbReference type="InterPro" id="IPR013783">
    <property type="entry name" value="Ig-like_fold"/>
</dbReference>
<dbReference type="Pfam" id="PF13927">
    <property type="entry name" value="Ig_3"/>
    <property type="match status" value="1"/>
</dbReference>
<name>A0AAJ6QV90_9ACAR</name>
<feature type="domain" description="Ig-like" evidence="2">
    <location>
        <begin position="67"/>
        <end position="157"/>
    </location>
</feature>
<dbReference type="RefSeq" id="XP_003745126.1">
    <property type="nucleotide sequence ID" value="XM_003745078.1"/>
</dbReference>
<evidence type="ECO:0000259" key="2">
    <source>
        <dbReference type="PROSITE" id="PS50835"/>
    </source>
</evidence>
<dbReference type="InterPro" id="IPR037448">
    <property type="entry name" value="Zig-8"/>
</dbReference>
<feature type="chain" id="PRO_5042479650" evidence="1">
    <location>
        <begin position="23"/>
        <end position="308"/>
    </location>
</feature>
<evidence type="ECO:0000256" key="1">
    <source>
        <dbReference type="SAM" id="SignalP"/>
    </source>
</evidence>
<sequence>MWLFLQSWIVALAFTDILFVTASRHLDDKASSERPRAEPFIQVAATGDDPDGPPPQNYQQFYNKVLPQFDNSTATNITTTAGKTVFLPCSVRHLSDKTVSWIRRPKDAGLTVLTVGRFPYTNDPRIRPVHLDNSESWALEIKYPQQKDSGMYECQVSTLPKISRFVSLDVVVGKAKINGGPQLYVNAGSSLNVSCVINGPPAGSTEYVFWYHNQGMLNFDARRNRIQVLFNADQTVSSLVIRAAAVNDSGNYTCAPSNADPDSIQVFVVNNDSPAAMQDSLSSPGHKSSLSNRELLLWMLLLPVYFLL</sequence>
<dbReference type="FunFam" id="2.60.40.10:FF:000129">
    <property type="entry name" value="CLUMA_CG018772, isoform A"/>
    <property type="match status" value="1"/>
</dbReference>
<dbReference type="SMART" id="SM00408">
    <property type="entry name" value="IGc2"/>
    <property type="match status" value="2"/>
</dbReference>
<feature type="signal peptide" evidence="1">
    <location>
        <begin position="1"/>
        <end position="22"/>
    </location>
</feature>
<accession>A0AAJ6QV90</accession>
<dbReference type="AlphaFoldDB" id="A0AAJ6QV90"/>
<dbReference type="PANTHER" id="PTHR23279:SF36">
    <property type="entry name" value="DEFECTIVE PROBOSCIS EXTENSION RESPONSE 9, ISOFORM A"/>
    <property type="match status" value="1"/>
</dbReference>
<dbReference type="PANTHER" id="PTHR23279">
    <property type="entry name" value="DEFECTIVE PROBOSCIS EXTENSION RESPONSE DPR -RELATED"/>
    <property type="match status" value="1"/>
</dbReference>
<reference evidence="4" key="1">
    <citation type="submission" date="2025-08" db="UniProtKB">
        <authorList>
            <consortium name="RefSeq"/>
        </authorList>
    </citation>
    <scope>IDENTIFICATION</scope>
</reference>
<dbReference type="GeneID" id="100898181"/>
<dbReference type="KEGG" id="goe:100898181"/>
<dbReference type="GO" id="GO:0050808">
    <property type="term" value="P:synapse organization"/>
    <property type="evidence" value="ECO:0007669"/>
    <property type="project" value="TreeGrafter"/>
</dbReference>
<feature type="domain" description="Ig-like" evidence="2">
    <location>
        <begin position="160"/>
        <end position="265"/>
    </location>
</feature>
<evidence type="ECO:0000313" key="3">
    <source>
        <dbReference type="Proteomes" id="UP000694867"/>
    </source>
</evidence>
<evidence type="ECO:0000313" key="4">
    <source>
        <dbReference type="RefSeq" id="XP_003745126.1"/>
    </source>
</evidence>
<dbReference type="SUPFAM" id="SSF48726">
    <property type="entry name" value="Immunoglobulin"/>
    <property type="match status" value="2"/>
</dbReference>
<protein>
    <submittedName>
        <fullName evidence="4">Lachesin</fullName>
    </submittedName>
</protein>
<dbReference type="InterPro" id="IPR003599">
    <property type="entry name" value="Ig_sub"/>
</dbReference>
<dbReference type="InterPro" id="IPR036179">
    <property type="entry name" value="Ig-like_dom_sf"/>
</dbReference>
<dbReference type="GO" id="GO:0032589">
    <property type="term" value="C:neuron projection membrane"/>
    <property type="evidence" value="ECO:0007669"/>
    <property type="project" value="TreeGrafter"/>
</dbReference>
<dbReference type="InterPro" id="IPR013106">
    <property type="entry name" value="Ig_V-set"/>
</dbReference>
<dbReference type="SMART" id="SM00409">
    <property type="entry name" value="IG"/>
    <property type="match status" value="2"/>
</dbReference>
<keyword evidence="1" id="KW-0732">Signal</keyword>
<dbReference type="Proteomes" id="UP000694867">
    <property type="component" value="Unplaced"/>
</dbReference>
<dbReference type="PROSITE" id="PS50835">
    <property type="entry name" value="IG_LIKE"/>
    <property type="match status" value="2"/>
</dbReference>
<dbReference type="SMART" id="SM00406">
    <property type="entry name" value="IGv"/>
    <property type="match status" value="2"/>
</dbReference>